<gene>
    <name evidence="3" type="ORF">LALA0_S04e05512g</name>
</gene>
<dbReference type="PROSITE" id="PS50181">
    <property type="entry name" value="FBOX"/>
    <property type="match status" value="1"/>
</dbReference>
<name>A0A0C7N9C4_9SACH</name>
<reference evidence="3 4" key="1">
    <citation type="submission" date="2014-12" db="EMBL/GenBank/DDBJ databases">
        <authorList>
            <person name="Neuveglise Cecile"/>
        </authorList>
    </citation>
    <scope>NUCLEOTIDE SEQUENCE [LARGE SCALE GENOMIC DNA]</scope>
    <source>
        <strain evidence="3 4">CBS 12615</strain>
    </source>
</reference>
<evidence type="ECO:0000313" key="4">
    <source>
        <dbReference type="Proteomes" id="UP000054304"/>
    </source>
</evidence>
<feature type="compositionally biased region" description="Low complexity" evidence="1">
    <location>
        <begin position="235"/>
        <end position="254"/>
    </location>
</feature>
<dbReference type="Pfam" id="PF00646">
    <property type="entry name" value="F-box"/>
    <property type="match status" value="1"/>
</dbReference>
<feature type="region of interest" description="Disordered" evidence="1">
    <location>
        <begin position="217"/>
        <end position="254"/>
    </location>
</feature>
<organism evidence="3 4">
    <name type="scientific">Lachancea lanzarotensis</name>
    <dbReference type="NCBI Taxonomy" id="1245769"/>
    <lineage>
        <taxon>Eukaryota</taxon>
        <taxon>Fungi</taxon>
        <taxon>Dikarya</taxon>
        <taxon>Ascomycota</taxon>
        <taxon>Saccharomycotina</taxon>
        <taxon>Saccharomycetes</taxon>
        <taxon>Saccharomycetales</taxon>
        <taxon>Saccharomycetaceae</taxon>
        <taxon>Lachancea</taxon>
    </lineage>
</organism>
<dbReference type="SUPFAM" id="SSF81383">
    <property type="entry name" value="F-box domain"/>
    <property type="match status" value="1"/>
</dbReference>
<dbReference type="AlphaFoldDB" id="A0A0C7N9C4"/>
<sequence length="426" mass="48198">MVGSESRSLTDLPLHIIMEILFYLPFQDLENVAKTSKTLRILSNESITYHRTFKNSSAASQWTRRLLFDFLHIVDGKPRLLEYIDSHGISVVDGVSALQKRFNLGTNALLLTEQERFHTFPSLDAQDGGPGCHEGSSTDLQLRGPYGLSRQLNHTDKEGLIYLKILQGFQRIATNSHRLFENQSNVPDAHIPVAEKPTERPENPARVVEMVSTVYSPELPTCRPHSPEPTQPDAVNSKDSSPSSSHASSSEGSLFSEVPKLSDLTWSYCDVFKSEEQPSSASDGEGSDSSSSIKYLRELQRSTKVSDKKHFFERLNTQLQLDHELVLGRNEDENNTLSRRLRQKSSQDYDTELEHCSSLSLRPSLEASKSSQEYLSRYQAHLATSAKNKQDATRKKGKQRRHNQAPHRRTLVAKITDDNRIFYEKL</sequence>
<accession>A0A0C7N9C4</accession>
<evidence type="ECO:0000256" key="1">
    <source>
        <dbReference type="SAM" id="MobiDB-lite"/>
    </source>
</evidence>
<dbReference type="EMBL" id="LN736363">
    <property type="protein sequence ID" value="CEP62003.1"/>
    <property type="molecule type" value="Genomic_DNA"/>
</dbReference>
<dbReference type="SMART" id="SM00256">
    <property type="entry name" value="FBOX"/>
    <property type="match status" value="1"/>
</dbReference>
<feature type="compositionally biased region" description="Basic residues" evidence="1">
    <location>
        <begin position="395"/>
        <end position="408"/>
    </location>
</feature>
<feature type="domain" description="F-box" evidence="2">
    <location>
        <begin position="6"/>
        <end position="52"/>
    </location>
</feature>
<feature type="region of interest" description="Disordered" evidence="1">
    <location>
        <begin position="383"/>
        <end position="408"/>
    </location>
</feature>
<evidence type="ECO:0000313" key="3">
    <source>
        <dbReference type="EMBL" id="CEP62003.1"/>
    </source>
</evidence>
<dbReference type="OrthoDB" id="3219396at2759"/>
<dbReference type="InterPro" id="IPR001810">
    <property type="entry name" value="F-box_dom"/>
</dbReference>
<dbReference type="InterPro" id="IPR036047">
    <property type="entry name" value="F-box-like_dom_sf"/>
</dbReference>
<dbReference type="HOGENOM" id="CLU_667626_0_0_1"/>
<keyword evidence="4" id="KW-1185">Reference proteome</keyword>
<evidence type="ECO:0000259" key="2">
    <source>
        <dbReference type="PROSITE" id="PS50181"/>
    </source>
</evidence>
<dbReference type="Gene3D" id="1.20.1280.50">
    <property type="match status" value="1"/>
</dbReference>
<protein>
    <submittedName>
        <fullName evidence="3">LALA0S04e05512g1_1</fullName>
    </submittedName>
</protein>
<dbReference type="Proteomes" id="UP000054304">
    <property type="component" value="Unassembled WGS sequence"/>
</dbReference>
<proteinExistence type="predicted"/>
<dbReference type="GeneID" id="34685447"/>
<dbReference type="RefSeq" id="XP_022628233.1">
    <property type="nucleotide sequence ID" value="XM_022772805.1"/>
</dbReference>